<dbReference type="AlphaFoldDB" id="A0A3B7MNK7"/>
<reference evidence="3 4" key="1">
    <citation type="submission" date="2018-09" db="EMBL/GenBank/DDBJ databases">
        <title>Genome sequencing of strain 6GH32-13.</title>
        <authorList>
            <person name="Weon H.-Y."/>
            <person name="Heo J."/>
            <person name="Kwon S.-W."/>
        </authorList>
    </citation>
    <scope>NUCLEOTIDE SEQUENCE [LARGE SCALE GENOMIC DNA]</scope>
    <source>
        <strain evidence="3 4">5GH32-13</strain>
    </source>
</reference>
<feature type="signal peptide" evidence="1">
    <location>
        <begin position="1"/>
        <end position="27"/>
    </location>
</feature>
<dbReference type="Pfam" id="PF14024">
    <property type="entry name" value="DUF4240"/>
    <property type="match status" value="1"/>
</dbReference>
<name>A0A3B7MNK7_9BACT</name>
<evidence type="ECO:0000256" key="1">
    <source>
        <dbReference type="SAM" id="SignalP"/>
    </source>
</evidence>
<dbReference type="EMBL" id="CP032157">
    <property type="protein sequence ID" value="AXY74536.1"/>
    <property type="molecule type" value="Genomic_DNA"/>
</dbReference>
<keyword evidence="4" id="KW-1185">Reference proteome</keyword>
<evidence type="ECO:0000259" key="2">
    <source>
        <dbReference type="Pfam" id="PF14024"/>
    </source>
</evidence>
<sequence>MPRFHMIKAVVKGSLIWIFYISLAACAQTTAVKPQSDTTALQVLPATAKMDTTYFWEIMDDAFRKGGFNNKRKEDAILTALTRLTPQQIMDFEIIFQQKIDESNTWNNMAAQTIIEGGSSDDRFYYFRCWLISLGKKNFYETLRNPDHLASLDIPVNKEHHYGEVLFEELIPLSDQAYGIVTKKQVADDSFPRANASKKGLYFDSGGETKGKEWEDDKELLKIAPLLSGKFKII</sequence>
<gene>
    <name evidence="3" type="ORF">D3H65_11335</name>
</gene>
<dbReference type="Proteomes" id="UP000263900">
    <property type="component" value="Chromosome"/>
</dbReference>
<dbReference type="KEGG" id="pseg:D3H65_11335"/>
<keyword evidence="1" id="KW-0732">Signal</keyword>
<proteinExistence type="predicted"/>
<dbReference type="RefSeq" id="WP_119050421.1">
    <property type="nucleotide sequence ID" value="NZ_CP032157.1"/>
</dbReference>
<accession>A0A3B7MNK7</accession>
<feature type="chain" id="PRO_5017789980" evidence="1">
    <location>
        <begin position="28"/>
        <end position="234"/>
    </location>
</feature>
<protein>
    <submittedName>
        <fullName evidence="3">DUF4240 domain-containing protein</fullName>
    </submittedName>
</protein>
<evidence type="ECO:0000313" key="3">
    <source>
        <dbReference type="EMBL" id="AXY74536.1"/>
    </source>
</evidence>
<evidence type="ECO:0000313" key="4">
    <source>
        <dbReference type="Proteomes" id="UP000263900"/>
    </source>
</evidence>
<feature type="domain" description="DUF4240" evidence="2">
    <location>
        <begin position="50"/>
        <end position="178"/>
    </location>
</feature>
<dbReference type="PROSITE" id="PS51257">
    <property type="entry name" value="PROKAR_LIPOPROTEIN"/>
    <property type="match status" value="1"/>
</dbReference>
<organism evidence="3 4">
    <name type="scientific">Paraflavitalea soli</name>
    <dbReference type="NCBI Taxonomy" id="2315862"/>
    <lineage>
        <taxon>Bacteria</taxon>
        <taxon>Pseudomonadati</taxon>
        <taxon>Bacteroidota</taxon>
        <taxon>Chitinophagia</taxon>
        <taxon>Chitinophagales</taxon>
        <taxon>Chitinophagaceae</taxon>
        <taxon>Paraflavitalea</taxon>
    </lineage>
</organism>
<dbReference type="OrthoDB" id="6200718at2"/>
<dbReference type="InterPro" id="IPR025334">
    <property type="entry name" value="DUF4240"/>
</dbReference>